<feature type="binding site" evidence="11">
    <location>
        <position position="439"/>
    </location>
    <ligand>
        <name>Zn(2+)</name>
        <dbReference type="ChEBI" id="CHEBI:29105"/>
        <label>1</label>
    </ligand>
</feature>
<feature type="binding site" evidence="11">
    <location>
        <position position="463"/>
    </location>
    <ligand>
        <name>Zn(2+)</name>
        <dbReference type="ChEBI" id="CHEBI:29105"/>
        <label>2</label>
    </ligand>
</feature>
<evidence type="ECO:0000313" key="14">
    <source>
        <dbReference type="Proteomes" id="UP001143304"/>
    </source>
</evidence>
<dbReference type="Pfam" id="PF18319">
    <property type="entry name" value="Zn_ribbon_PriA"/>
    <property type="match status" value="1"/>
</dbReference>
<reference evidence="13" key="1">
    <citation type="submission" date="2019-02" db="EMBL/GenBank/DDBJ databases">
        <authorList>
            <person name="Li S.-H."/>
        </authorList>
    </citation>
    <scope>NUCLEOTIDE SEQUENCE</scope>
    <source>
        <strain evidence="13">IMCC11814</strain>
    </source>
</reference>
<dbReference type="Pfam" id="PF00271">
    <property type="entry name" value="Helicase_C"/>
    <property type="match status" value="1"/>
</dbReference>
<sequence>MSILRLAIPSPLRRHFDYLPPVGVTDAAIQALEPGTRLRVPFGRREVTGYLLEVCSSSDVAASALKAALEILDETSLIEPQLLSLCQWATRYYHHPPGEVFSALFPKRLREGKATRAAGEAGWQLSIRGKGLPGDALSRAPRQAEALQLLQDAALSATALKARGINSTTLRTLEDRGLVERCMLSEHSQTPRSLPGLSLTEEQAAAMNGIRAAGDNFCCHLLEGVTGSGKTEIYLQLITDGLAQGKQTLVLVPEIGLTPQTLTRFRERFEADIAVLHSSLTDAQRYTAWEAARSGSASIVIGTRSAVFTPLARPGLIIVDEEHDGSYKQQDGFRYSARDIAIKRGQIHGCPVILGSATPSLESLHNALTGRYQHHRLTQRAGSSKMPRMTPLDVRRQPLQGGLSGTLIEAIEDTLQNSQQVLLFLNRRGYAPTLQCHDCGWVAECPACDARLTIHRRRRQLRCHHCGSSAALPAHCPQCNSSQLEAQGLGTEQAEDFLRQRFSGHSIRRVDSDSMQGRDAMQELVAEINRGEPCILLGTQMLAKGHHFPAVSLVAIIDADALLFSADFRGEERMAQLLTQVAGRAGRADIPGRVLLQTHYPDHPAVIALTSSSYAEQAATLLDARHSLGLPPAGFLAVMRTDCPDAQFGEQFLHQVKQQVAPQLPQGVALIGPLPSPMQRRAGKYRCQLLLTAGRRRDAQHAAGLLVASAEALPARQGLKWSIDIDPQDVF</sequence>
<dbReference type="CDD" id="cd18804">
    <property type="entry name" value="SF2_C_priA"/>
    <property type="match status" value="1"/>
</dbReference>
<feature type="binding site" evidence="11">
    <location>
        <position position="448"/>
    </location>
    <ligand>
        <name>Zn(2+)</name>
        <dbReference type="ChEBI" id="CHEBI:29105"/>
        <label>2</label>
    </ligand>
</feature>
<dbReference type="NCBIfam" id="NF004067">
    <property type="entry name" value="PRK05580.1-4"/>
    <property type="match status" value="1"/>
</dbReference>
<dbReference type="SMART" id="SM00490">
    <property type="entry name" value="HELICc"/>
    <property type="match status" value="1"/>
</dbReference>
<evidence type="ECO:0000256" key="8">
    <source>
        <dbReference type="ARBA" id="ARBA00022840"/>
    </source>
</evidence>
<dbReference type="Gene3D" id="3.40.50.300">
    <property type="entry name" value="P-loop containing nucleotide triphosphate hydrolases"/>
    <property type="match status" value="2"/>
</dbReference>
<keyword evidence="9 11" id="KW-0238">DNA-binding</keyword>
<keyword evidence="7 11" id="KW-0862">Zinc</keyword>
<dbReference type="InterPro" id="IPR001650">
    <property type="entry name" value="Helicase_C-like"/>
</dbReference>
<dbReference type="InterPro" id="IPR011545">
    <property type="entry name" value="DEAD/DEAH_box_helicase_dom"/>
</dbReference>
<evidence type="ECO:0000256" key="2">
    <source>
        <dbReference type="ARBA" id="ARBA00022705"/>
    </source>
</evidence>
<feature type="binding site" evidence="11">
    <location>
        <position position="466"/>
    </location>
    <ligand>
        <name>Zn(2+)</name>
        <dbReference type="ChEBI" id="CHEBI:29105"/>
        <label>2</label>
    </ligand>
</feature>
<evidence type="ECO:0000256" key="6">
    <source>
        <dbReference type="ARBA" id="ARBA00022806"/>
    </source>
</evidence>
<feature type="binding site" evidence="11">
    <location>
        <position position="436"/>
    </location>
    <ligand>
        <name>Zn(2+)</name>
        <dbReference type="ChEBI" id="CHEBI:29105"/>
        <label>1</label>
    </ligand>
</feature>
<evidence type="ECO:0000313" key="13">
    <source>
        <dbReference type="EMBL" id="MCX2978372.1"/>
    </source>
</evidence>
<dbReference type="Gene3D" id="3.40.1440.60">
    <property type="entry name" value="PriA, 3(prime) DNA-binding domain"/>
    <property type="match status" value="1"/>
</dbReference>
<gene>
    <name evidence="11" type="primary">priA</name>
    <name evidence="13" type="ORF">EYC82_13475</name>
</gene>
<comment type="caution">
    <text evidence="13">The sequence shown here is derived from an EMBL/GenBank/DDBJ whole genome shotgun (WGS) entry which is preliminary data.</text>
</comment>
<feature type="binding site" evidence="11">
    <location>
        <position position="445"/>
    </location>
    <ligand>
        <name>Zn(2+)</name>
        <dbReference type="ChEBI" id="CHEBI:29105"/>
        <label>2</label>
    </ligand>
</feature>
<dbReference type="PROSITE" id="PS51192">
    <property type="entry name" value="HELICASE_ATP_BIND_1"/>
    <property type="match status" value="1"/>
</dbReference>
<keyword evidence="6 11" id="KW-0347">Helicase</keyword>
<evidence type="ECO:0000256" key="9">
    <source>
        <dbReference type="ARBA" id="ARBA00023125"/>
    </source>
</evidence>
<dbReference type="InterPro" id="IPR040498">
    <property type="entry name" value="PriA_CRR"/>
</dbReference>
<keyword evidence="2 11" id="KW-0235">DNA replication</keyword>
<dbReference type="SMART" id="SM00487">
    <property type="entry name" value="DEXDc"/>
    <property type="match status" value="1"/>
</dbReference>
<proteinExistence type="inferred from homology"/>
<evidence type="ECO:0000259" key="12">
    <source>
        <dbReference type="PROSITE" id="PS51192"/>
    </source>
</evidence>
<comment type="similarity">
    <text evidence="11">Belongs to the helicase family. PriA subfamily.</text>
</comment>
<dbReference type="Proteomes" id="UP001143304">
    <property type="component" value="Unassembled WGS sequence"/>
</dbReference>
<dbReference type="InterPro" id="IPR014001">
    <property type="entry name" value="Helicase_ATP-bd"/>
</dbReference>
<keyword evidence="14" id="KW-1185">Reference proteome</keyword>
<name>A0ABT3T7W6_9GAMM</name>
<keyword evidence="5 11" id="KW-0378">Hydrolase</keyword>
<comment type="cofactor">
    <cofactor evidence="11">
        <name>Zn(2+)</name>
        <dbReference type="ChEBI" id="CHEBI:29105"/>
    </cofactor>
    <text evidence="11">Binds 2 zinc ions per subunit.</text>
</comment>
<evidence type="ECO:0000256" key="11">
    <source>
        <dbReference type="HAMAP-Rule" id="MF_00983"/>
    </source>
</evidence>
<dbReference type="Pfam" id="PF18074">
    <property type="entry name" value="PriA_C"/>
    <property type="match status" value="1"/>
</dbReference>
<evidence type="ECO:0000256" key="4">
    <source>
        <dbReference type="ARBA" id="ARBA00022741"/>
    </source>
</evidence>
<keyword evidence="8 11" id="KW-0067">ATP-binding</keyword>
<accession>A0ABT3T7W6</accession>
<evidence type="ECO:0000256" key="1">
    <source>
        <dbReference type="ARBA" id="ARBA00022515"/>
    </source>
</evidence>
<evidence type="ECO:0000256" key="7">
    <source>
        <dbReference type="ARBA" id="ARBA00022833"/>
    </source>
</evidence>
<evidence type="ECO:0000256" key="3">
    <source>
        <dbReference type="ARBA" id="ARBA00022723"/>
    </source>
</evidence>
<dbReference type="PANTHER" id="PTHR30580:SF0">
    <property type="entry name" value="PRIMOSOMAL PROTEIN N"/>
    <property type="match status" value="1"/>
</dbReference>
<dbReference type="Pfam" id="PF00270">
    <property type="entry name" value="DEAD"/>
    <property type="match status" value="1"/>
</dbReference>
<dbReference type="CDD" id="cd17929">
    <property type="entry name" value="DEXHc_priA"/>
    <property type="match status" value="1"/>
</dbReference>
<protein>
    <recommendedName>
        <fullName evidence="11">Replication restart protein PriA</fullName>
    </recommendedName>
    <alternativeName>
        <fullName evidence="11">ATP-dependent DNA helicase PriA</fullName>
        <ecNumber evidence="11">5.6.2.4</ecNumber>
    </alternativeName>
    <alternativeName>
        <fullName evidence="11">DNA 3'-5' helicase PriA</fullName>
    </alternativeName>
</protein>
<comment type="catalytic activity">
    <reaction evidence="11">
        <text>Couples ATP hydrolysis with the unwinding of duplex DNA by translocating in the 3'-5' direction.</text>
        <dbReference type="EC" id="5.6.2.4"/>
    </reaction>
</comment>
<organism evidence="13 14">
    <name type="scientific">Candidatus Marimicrobium litorale</name>
    <dbReference type="NCBI Taxonomy" id="2518991"/>
    <lineage>
        <taxon>Bacteria</taxon>
        <taxon>Pseudomonadati</taxon>
        <taxon>Pseudomonadota</taxon>
        <taxon>Gammaproteobacteria</taxon>
        <taxon>Cellvibrionales</taxon>
        <taxon>Halieaceae</taxon>
        <taxon>Marimicrobium</taxon>
    </lineage>
</organism>
<keyword evidence="10 11" id="KW-0413">Isomerase</keyword>
<evidence type="ECO:0000256" key="5">
    <source>
        <dbReference type="ARBA" id="ARBA00022801"/>
    </source>
</evidence>
<comment type="function">
    <text evidence="11">Initiates the restart of stalled replication forks, which reloads the replicative helicase on sites other than the origin of replication. Recognizes and binds to abandoned replication forks and remodels them to uncover a helicase loading site. Promotes assembly of the primosome at these replication forks.</text>
</comment>
<dbReference type="InterPro" id="IPR027417">
    <property type="entry name" value="P-loop_NTPase"/>
</dbReference>
<keyword evidence="1 11" id="KW-0639">Primosome</keyword>
<comment type="catalytic activity">
    <reaction evidence="11">
        <text>ATP + H2O = ADP + phosphate + H(+)</text>
        <dbReference type="Rhea" id="RHEA:13065"/>
        <dbReference type="ChEBI" id="CHEBI:15377"/>
        <dbReference type="ChEBI" id="CHEBI:15378"/>
        <dbReference type="ChEBI" id="CHEBI:30616"/>
        <dbReference type="ChEBI" id="CHEBI:43474"/>
        <dbReference type="ChEBI" id="CHEBI:456216"/>
        <dbReference type="EC" id="5.6.2.4"/>
    </reaction>
</comment>
<keyword evidence="4 11" id="KW-0547">Nucleotide-binding</keyword>
<feature type="binding site" evidence="11">
    <location>
        <position position="479"/>
    </location>
    <ligand>
        <name>Zn(2+)</name>
        <dbReference type="ChEBI" id="CHEBI:29105"/>
        <label>1</label>
    </ligand>
</feature>
<dbReference type="InterPro" id="IPR041236">
    <property type="entry name" value="PriA_C"/>
</dbReference>
<dbReference type="RefSeq" id="WP_279250068.1">
    <property type="nucleotide sequence ID" value="NZ_SHNO01000001.1"/>
</dbReference>
<feature type="binding site" evidence="11">
    <location>
        <position position="476"/>
    </location>
    <ligand>
        <name>Zn(2+)</name>
        <dbReference type="ChEBI" id="CHEBI:29105"/>
        <label>1</label>
    </ligand>
</feature>
<dbReference type="SUPFAM" id="SSF52540">
    <property type="entry name" value="P-loop containing nucleoside triphosphate hydrolases"/>
    <property type="match status" value="2"/>
</dbReference>
<dbReference type="InterPro" id="IPR005259">
    <property type="entry name" value="PriA"/>
</dbReference>
<evidence type="ECO:0000256" key="10">
    <source>
        <dbReference type="ARBA" id="ARBA00023235"/>
    </source>
</evidence>
<dbReference type="EC" id="5.6.2.4" evidence="11"/>
<dbReference type="EMBL" id="SHNO01000001">
    <property type="protein sequence ID" value="MCX2978372.1"/>
    <property type="molecule type" value="Genomic_DNA"/>
</dbReference>
<comment type="subunit">
    <text evidence="11">Component of the replication restart primosome.</text>
</comment>
<dbReference type="NCBIfam" id="TIGR00595">
    <property type="entry name" value="priA"/>
    <property type="match status" value="1"/>
</dbReference>
<dbReference type="Pfam" id="PF17764">
    <property type="entry name" value="PriA_3primeBD"/>
    <property type="match status" value="1"/>
</dbReference>
<keyword evidence="3 11" id="KW-0479">Metal-binding</keyword>
<dbReference type="InterPro" id="IPR042115">
    <property type="entry name" value="PriA_3primeBD_sf"/>
</dbReference>
<dbReference type="InterPro" id="IPR041222">
    <property type="entry name" value="PriA_3primeBD"/>
</dbReference>
<feature type="domain" description="Helicase ATP-binding" evidence="12">
    <location>
        <begin position="211"/>
        <end position="377"/>
    </location>
</feature>
<dbReference type="HAMAP" id="MF_00983">
    <property type="entry name" value="PriA"/>
    <property type="match status" value="1"/>
</dbReference>
<dbReference type="PANTHER" id="PTHR30580">
    <property type="entry name" value="PRIMOSOMAL PROTEIN N"/>
    <property type="match status" value="1"/>
</dbReference>